<organism evidence="2 3">
    <name type="scientific">Lithospermum erythrorhizon</name>
    <name type="common">Purple gromwell</name>
    <name type="synonym">Lithospermum officinale var. erythrorhizon</name>
    <dbReference type="NCBI Taxonomy" id="34254"/>
    <lineage>
        <taxon>Eukaryota</taxon>
        <taxon>Viridiplantae</taxon>
        <taxon>Streptophyta</taxon>
        <taxon>Embryophyta</taxon>
        <taxon>Tracheophyta</taxon>
        <taxon>Spermatophyta</taxon>
        <taxon>Magnoliopsida</taxon>
        <taxon>eudicotyledons</taxon>
        <taxon>Gunneridae</taxon>
        <taxon>Pentapetalae</taxon>
        <taxon>asterids</taxon>
        <taxon>lamiids</taxon>
        <taxon>Boraginales</taxon>
        <taxon>Boraginaceae</taxon>
        <taxon>Boraginoideae</taxon>
        <taxon>Lithospermeae</taxon>
        <taxon>Lithospermum</taxon>
    </lineage>
</organism>
<dbReference type="EMBL" id="BAABME010009383">
    <property type="protein sequence ID" value="GAA0175068.1"/>
    <property type="molecule type" value="Genomic_DNA"/>
</dbReference>
<evidence type="ECO:0000313" key="2">
    <source>
        <dbReference type="EMBL" id="GAA0175068.1"/>
    </source>
</evidence>
<keyword evidence="3" id="KW-1185">Reference proteome</keyword>
<protein>
    <submittedName>
        <fullName evidence="2">Uncharacterized protein</fullName>
    </submittedName>
</protein>
<accession>A0AAV3RJ62</accession>
<gene>
    <name evidence="2" type="ORF">LIER_28322</name>
</gene>
<reference evidence="2 3" key="1">
    <citation type="submission" date="2024-01" db="EMBL/GenBank/DDBJ databases">
        <title>The complete chloroplast genome sequence of Lithospermum erythrorhizon: insights into the phylogenetic relationship among Boraginaceae species and the maternal lineages of purple gromwells.</title>
        <authorList>
            <person name="Okada T."/>
            <person name="Watanabe K."/>
        </authorList>
    </citation>
    <scope>NUCLEOTIDE SEQUENCE [LARGE SCALE GENOMIC DNA]</scope>
</reference>
<feature type="region of interest" description="Disordered" evidence="1">
    <location>
        <begin position="15"/>
        <end position="55"/>
    </location>
</feature>
<dbReference type="InterPro" id="IPR022251">
    <property type="entry name" value="DUF3774_wound-induced"/>
</dbReference>
<dbReference type="Proteomes" id="UP001454036">
    <property type="component" value="Unassembled WGS sequence"/>
</dbReference>
<name>A0AAV3RJ62_LITER</name>
<sequence>MSTFSQFNVATSVAQNGQNSISQSISSPDDSRGGDNFENMRTCPHSAGAGGRKRNKVDESLQKIMLLNCWALN</sequence>
<evidence type="ECO:0000256" key="1">
    <source>
        <dbReference type="SAM" id="MobiDB-lite"/>
    </source>
</evidence>
<evidence type="ECO:0000313" key="3">
    <source>
        <dbReference type="Proteomes" id="UP001454036"/>
    </source>
</evidence>
<dbReference type="Pfam" id="PF12609">
    <property type="entry name" value="DUF3774"/>
    <property type="match status" value="1"/>
</dbReference>
<dbReference type="AlphaFoldDB" id="A0AAV3RJ62"/>
<proteinExistence type="predicted"/>
<comment type="caution">
    <text evidence="2">The sequence shown here is derived from an EMBL/GenBank/DDBJ whole genome shotgun (WGS) entry which is preliminary data.</text>
</comment>